<reference evidence="1 2" key="1">
    <citation type="submission" date="2021-03" db="EMBL/GenBank/DDBJ databases">
        <title>Tenobrionicola molitorae gen. nov., sp. nov. and Tenobrionicola larvae sp. nov., isolated from larvae of the mealworm Tenobrio molitor L., a proposal to transfer Erwinia teleogrylli Liu et al. 2016 to a new genus Entomohabitans as Entomohabitans teleogrylli comb. nov.</title>
        <authorList>
            <person name="Lee S.D."/>
            <person name="Yang H.L."/>
            <person name="Kim I.S."/>
        </authorList>
    </citation>
    <scope>NUCLEOTIDE SEQUENCE [LARGE SCALE GENOMIC DNA]</scope>
    <source>
        <strain evidence="1 2">YMB-R21</strain>
    </source>
</reference>
<keyword evidence="2" id="KW-1185">Reference proteome</keyword>
<dbReference type="InterPro" id="IPR017746">
    <property type="entry name" value="Cellulose_synthase_operon_BcsQ"/>
</dbReference>
<proteinExistence type="predicted"/>
<protein>
    <submittedName>
        <fullName evidence="1">Cellulose synthase operon protein YhjQ</fullName>
    </submittedName>
</protein>
<accession>A0A949Q741</accession>
<dbReference type="AlphaFoldDB" id="A0A949Q741"/>
<dbReference type="SUPFAM" id="SSF52540">
    <property type="entry name" value="P-loop containing nucleoside triphosphate hydrolases"/>
    <property type="match status" value="1"/>
</dbReference>
<dbReference type="Gene3D" id="3.40.50.300">
    <property type="entry name" value="P-loop containing nucleotide triphosphate hydrolases"/>
    <property type="match status" value="1"/>
</dbReference>
<organism evidence="1 2">
    <name type="scientific">Tenebrionicola larvae</name>
    <dbReference type="NCBI Taxonomy" id="2815733"/>
    <lineage>
        <taxon>Bacteria</taxon>
        <taxon>Pseudomonadati</taxon>
        <taxon>Pseudomonadota</taxon>
        <taxon>Gammaproteobacteria</taxon>
        <taxon>Enterobacterales</taxon>
        <taxon>Enterobacteriaceae</taxon>
        <taxon>Tenebrionibacter/Tenebrionicola group</taxon>
        <taxon>Tenebrionicola</taxon>
    </lineage>
</organism>
<sequence length="199" mass="22673">MYFNIPFTRPEGWARAMHDGQAWQHAAWRYTSRLDVLPFGQFTQAQSVEFFARAENVERFIGMLTALKSSGRYRWILLDIPAGFSACVLRTFEIVDHVITVARPDTNCHVRLHQQPMALGSYLLVNGFQVSSRLQDDIWQMWLQSHKNLTPLVIHQDEAMAECAAAKQPLGEYQPQSLAAEEVMTLANWCLLNFAGDAT</sequence>
<gene>
    <name evidence="1" type="primary">yhjQ</name>
    <name evidence="1" type="ORF">JZ788_17015</name>
</gene>
<dbReference type="EMBL" id="JAGFEW010000049">
    <property type="protein sequence ID" value="MBV5097375.1"/>
    <property type="molecule type" value="Genomic_DNA"/>
</dbReference>
<dbReference type="InterPro" id="IPR027417">
    <property type="entry name" value="P-loop_NTPase"/>
</dbReference>
<dbReference type="Pfam" id="PF06564">
    <property type="entry name" value="CBP_BcsQ"/>
    <property type="match status" value="1"/>
</dbReference>
<dbReference type="NCBIfam" id="TIGR03371">
    <property type="entry name" value="cellulose_yhjQ"/>
    <property type="match status" value="1"/>
</dbReference>
<dbReference type="RefSeq" id="WP_238715062.1">
    <property type="nucleotide sequence ID" value="NZ_JAGFEW010000049.1"/>
</dbReference>
<dbReference type="Proteomes" id="UP000746420">
    <property type="component" value="Unassembled WGS sequence"/>
</dbReference>
<evidence type="ECO:0000313" key="1">
    <source>
        <dbReference type="EMBL" id="MBV5097375.1"/>
    </source>
</evidence>
<evidence type="ECO:0000313" key="2">
    <source>
        <dbReference type="Proteomes" id="UP000746420"/>
    </source>
</evidence>
<comment type="caution">
    <text evidence="1">The sequence shown here is derived from an EMBL/GenBank/DDBJ whole genome shotgun (WGS) entry which is preliminary data.</text>
</comment>
<name>A0A949Q741_9ENTR</name>